<feature type="compositionally biased region" description="Basic and acidic residues" evidence="1">
    <location>
        <begin position="29"/>
        <end position="40"/>
    </location>
</feature>
<sequence>MLTTPSKAITLPPSSSATPSSSCSSLSIHQEHQEEGDMLLRRVVASNFVGNGTPPPSPPPPAAKVRKNKTRKFTFNVMDSPAESFSSSDGLSSSQRLDKLRSLSISMEQDKVQEVERLIVDHSPKGTNTQCVKWNLGMQSDQKQKDHYGHRPCSPILETDRNPSHVLQITWSALTWEKVKELFPVMS</sequence>
<dbReference type="VEuPathDB" id="AmoebaDB:NfTy_086680"/>
<dbReference type="AlphaFoldDB" id="A0A6A5B9T0"/>
<dbReference type="GeneID" id="68116804"/>
<evidence type="ECO:0000313" key="2">
    <source>
        <dbReference type="EMBL" id="KAF0971892.1"/>
    </source>
</evidence>
<dbReference type="RefSeq" id="XP_044556608.1">
    <property type="nucleotide sequence ID" value="XM_044713562.1"/>
</dbReference>
<proteinExistence type="predicted"/>
<gene>
    <name evidence="2" type="ORF">FDP41_009588</name>
</gene>
<evidence type="ECO:0000313" key="3">
    <source>
        <dbReference type="Proteomes" id="UP000444721"/>
    </source>
</evidence>
<comment type="caution">
    <text evidence="2">The sequence shown here is derived from an EMBL/GenBank/DDBJ whole genome shotgun (WGS) entry which is preliminary data.</text>
</comment>
<dbReference type="VEuPathDB" id="AmoebaDB:NF0050320"/>
<feature type="region of interest" description="Disordered" evidence="1">
    <location>
        <begin position="1"/>
        <end position="66"/>
    </location>
</feature>
<name>A0A6A5B9T0_NAEFO</name>
<dbReference type="EMBL" id="VFQX01000072">
    <property type="protein sequence ID" value="KAF0971892.1"/>
    <property type="molecule type" value="Genomic_DNA"/>
</dbReference>
<evidence type="ECO:0000256" key="1">
    <source>
        <dbReference type="SAM" id="MobiDB-lite"/>
    </source>
</evidence>
<dbReference type="VEuPathDB" id="AmoebaDB:FDP41_009588"/>
<reference evidence="2 3" key="1">
    <citation type="journal article" date="2019" name="Sci. Rep.">
        <title>Nanopore sequencing improves the draft genome of the human pathogenic amoeba Naegleria fowleri.</title>
        <authorList>
            <person name="Liechti N."/>
            <person name="Schurch N."/>
            <person name="Bruggmann R."/>
            <person name="Wittwer M."/>
        </authorList>
    </citation>
    <scope>NUCLEOTIDE SEQUENCE [LARGE SCALE GENOMIC DNA]</scope>
    <source>
        <strain evidence="2 3">ATCC 30894</strain>
    </source>
</reference>
<dbReference type="Proteomes" id="UP000444721">
    <property type="component" value="Unassembled WGS sequence"/>
</dbReference>
<accession>A0A6A5B9T0</accession>
<feature type="compositionally biased region" description="Pro residues" evidence="1">
    <location>
        <begin position="53"/>
        <end position="62"/>
    </location>
</feature>
<feature type="compositionally biased region" description="Low complexity" evidence="1">
    <location>
        <begin position="8"/>
        <end position="28"/>
    </location>
</feature>
<protein>
    <submittedName>
        <fullName evidence="2">Uncharacterized protein</fullName>
    </submittedName>
</protein>
<keyword evidence="3" id="KW-1185">Reference proteome</keyword>
<organism evidence="2 3">
    <name type="scientific">Naegleria fowleri</name>
    <name type="common">Brain eating amoeba</name>
    <dbReference type="NCBI Taxonomy" id="5763"/>
    <lineage>
        <taxon>Eukaryota</taxon>
        <taxon>Discoba</taxon>
        <taxon>Heterolobosea</taxon>
        <taxon>Tetramitia</taxon>
        <taxon>Eutetramitia</taxon>
        <taxon>Vahlkampfiidae</taxon>
        <taxon>Naegleria</taxon>
    </lineage>
</organism>